<dbReference type="InterPro" id="IPR056458">
    <property type="entry name" value="TPR_DOP1_M"/>
</dbReference>
<dbReference type="GO" id="GO:0005802">
    <property type="term" value="C:trans-Golgi network"/>
    <property type="evidence" value="ECO:0007669"/>
    <property type="project" value="TreeGrafter"/>
</dbReference>
<keyword evidence="4" id="KW-0333">Golgi apparatus</keyword>
<name>A0A2P6N1D5_9EUKA</name>
<evidence type="ECO:0000256" key="7">
    <source>
        <dbReference type="SAM" id="MobiDB-lite"/>
    </source>
</evidence>
<dbReference type="InterPro" id="IPR007249">
    <property type="entry name" value="DOP1_N"/>
</dbReference>
<evidence type="ECO:0000256" key="1">
    <source>
        <dbReference type="ARBA" id="ARBA00004395"/>
    </source>
</evidence>
<dbReference type="InterPro" id="IPR056457">
    <property type="entry name" value="DOP1_C"/>
</dbReference>
<dbReference type="GO" id="GO:0005829">
    <property type="term" value="C:cytosol"/>
    <property type="evidence" value="ECO:0007669"/>
    <property type="project" value="GOC"/>
</dbReference>
<gene>
    <name evidence="11" type="ORF">PROFUN_00581</name>
</gene>
<evidence type="ECO:0000313" key="12">
    <source>
        <dbReference type="Proteomes" id="UP000241769"/>
    </source>
</evidence>
<evidence type="ECO:0000256" key="2">
    <source>
        <dbReference type="ARBA" id="ARBA00022448"/>
    </source>
</evidence>
<dbReference type="InterPro" id="IPR016024">
    <property type="entry name" value="ARM-type_fold"/>
</dbReference>
<evidence type="ECO:0000256" key="4">
    <source>
        <dbReference type="ARBA" id="ARBA00023034"/>
    </source>
</evidence>
<dbReference type="OrthoDB" id="297643at2759"/>
<dbReference type="PANTHER" id="PTHR14042">
    <property type="entry name" value="DOPEY-RELATED"/>
    <property type="match status" value="1"/>
</dbReference>
<feature type="compositionally biased region" description="Basic and acidic residues" evidence="7">
    <location>
        <begin position="665"/>
        <end position="683"/>
    </location>
</feature>
<evidence type="ECO:0000259" key="8">
    <source>
        <dbReference type="Pfam" id="PF04118"/>
    </source>
</evidence>
<keyword evidence="3" id="KW-0653">Protein transport</keyword>
<comment type="caution">
    <text evidence="11">The sequence shown here is derived from an EMBL/GenBank/DDBJ whole genome shotgun (WGS) entry which is preliminary data.</text>
</comment>
<dbReference type="Pfam" id="PF24597">
    <property type="entry name" value="TPR_DOP1_M"/>
    <property type="match status" value="1"/>
</dbReference>
<evidence type="ECO:0000259" key="10">
    <source>
        <dbReference type="Pfam" id="PF24598"/>
    </source>
</evidence>
<dbReference type="Pfam" id="PF24598">
    <property type="entry name" value="DOP1_C"/>
    <property type="match status" value="1"/>
</dbReference>
<dbReference type="STRING" id="1890364.A0A2P6N1D5"/>
<sequence length="1620" mass="184633">MASDEINTKYKYYAEEVTNNLRLVAASLESFDRATEWADLIKFLQRVSKVLSKYEALSIIPHKLILGKRLAQCLNPALPSGVHLKCLEVYETIFQKLGSALVLDLPIYSMGIFPIFQFAATTVKPRVLELLENYYLPLGSDIIPALPGMLMSVLPGLEDETNEMFPRVLQLLDHTRTVCGGAIFFRSLWGATMTSDQCKIPALNYLIRTAPKGQMMPGRDVLTVRSIESCLRDNNIMVQRSILDLVQIICPLNAKIFPEEVTVRLLANALRVLNRRDMSLNRRLFLWLLGREERDEEVYFSQYTKEPMVKAIRGMFMQIEEEAEGLVVCNIVSTLLDKRHLGSVIIDDILGDLMGLLGNKSLLSIKILKSVGLLLDQLELPTLWSFILTHLSSIPHPSSGVSLTPHSFSTIQGSLLWLDSILDILSLGDVQVQGNYLPSLLGILLRIITDNTSLPVTTLDLLQLCIKLVERIDVDIEQSIHAMDMKGERLFTELQCVQLYDSFFISLVDQSMKDFTPTFDSIHHNLLLSSAPLSGYPPSTSSVCQAQVSIIGIKAFLSLLVPEDKGRMKPSVGSHKKMSQYIYREGTVLDGCMARMWKLLAPEHTEVHSDVAESFMEMYERMGEEKISQILAESTHPNRSIDQRIDAYSRFGLLWRLTDSIVEMSRNEEEKEEEGKEKEGQKGRREKRKILSETLFLMMESLTDRQPHVQLVGISWACQSIAYFNRILDPFLTVLLDPLSQRSNGVYQHSYDFRRVLHVMDSMKTVIQVWVDHYPDIESVLDTTLDRDILTLEKMQDLGSEERIVPSITYLDCIFHTTLRYVEGKVPGTASGEYIEWNDRVRSSAIHFLRFILLEVSDIQRGGETCRVIEKTLVDCLNESVAEKNIIVQMSTLECIKVLFNIDNEYHNGRGKESQSPWLIDTEEGENGTGRMMNALLQNMGTGLLDKTSAGMRFYWLEVMHASMECCIRMKQRGLQSIVTMMKSISTLIEQDYPHPSFIRNNAAVKDISMALGTLSMLLSSLDSLPNSAEPPRESSTGMNLYSPTEMNQTSWWLPSLLYKALSFQDNTGLSHDIPWVYQYIHRDLLSVISSLLSLWCDDGEKMNVEQKRSKRGIQMQIIDLIDPLIVKCAPIVINAILSIWLDTYSTPVYSTISHMKYPPLSMEQQSIKDLLNQLSSLTPEIFMPCMMNAMAHVQRMPNYASRSARKTTSTGGATDEHLRELSILHMVHMYITSCLSDAAKLEKGEEERRDDQGEVTIGMYNLFDAFVQARGTQGMDKNVKRDLQEVLHKLFERCCAIIQGQHPPDMKGPARSSLRALTMREIGSRMVALVENVYHDKTEWISVIIQMVIQAVQPYLDKNDRGEGHRESLVMLNQITHSDHSTVSDLFYSEGFFIMDDGTMHDIKSTINNWMVKDKSAFPELLNRLNRSTPLFMGKEEDMAIKCGSMKRLSFVLYAGVVDMYNPYVSSIQERITEFMKNNNHDLLCCQVILCFRVMILRFSPNNIRSIWPTMATEMIKTVSEMVRNKYRDPLVLSLYRFLDQLSVLPSEDFNLLNWMFVSESWPVERMTTSFNPYLESSLSNRSILNDYISNQISMSSQSEREQREFSREMLANGFTGND</sequence>
<feature type="domain" description="DOP1 N-terminal" evidence="8">
    <location>
        <begin position="24"/>
        <end position="292"/>
    </location>
</feature>
<dbReference type="FunCoup" id="A0A2P6N1D5">
    <property type="interactions" value="83"/>
</dbReference>
<evidence type="ECO:0000256" key="3">
    <source>
        <dbReference type="ARBA" id="ARBA00022927"/>
    </source>
</evidence>
<feature type="domain" description="DOP1-like C-terminal" evidence="10">
    <location>
        <begin position="1275"/>
        <end position="1572"/>
    </location>
</feature>
<comment type="similarity">
    <text evidence="6">Belongs to the DOP1 family.</text>
</comment>
<dbReference type="InterPro" id="IPR040314">
    <property type="entry name" value="DOP1"/>
</dbReference>
<dbReference type="GO" id="GO:0006895">
    <property type="term" value="P:Golgi to endosome transport"/>
    <property type="evidence" value="ECO:0007669"/>
    <property type="project" value="InterPro"/>
</dbReference>
<feature type="domain" description="DOP1-like middle TPR" evidence="9">
    <location>
        <begin position="299"/>
        <end position="448"/>
    </location>
</feature>
<dbReference type="Proteomes" id="UP000241769">
    <property type="component" value="Unassembled WGS sequence"/>
</dbReference>
<keyword evidence="2" id="KW-0813">Transport</keyword>
<comment type="subcellular location">
    <subcellularLocation>
        <location evidence="1">Golgi apparatus membrane</location>
        <topology evidence="1">Peripheral membrane protein</topology>
    </subcellularLocation>
</comment>
<accession>A0A2P6N1D5</accession>
<evidence type="ECO:0000313" key="11">
    <source>
        <dbReference type="EMBL" id="PRP77720.1"/>
    </source>
</evidence>
<keyword evidence="5" id="KW-0472">Membrane</keyword>
<dbReference type="Pfam" id="PF04118">
    <property type="entry name" value="Dopey_N"/>
    <property type="match status" value="1"/>
</dbReference>
<evidence type="ECO:0000259" key="9">
    <source>
        <dbReference type="Pfam" id="PF24597"/>
    </source>
</evidence>
<dbReference type="InParanoid" id="A0A2P6N1D5"/>
<organism evidence="11 12">
    <name type="scientific">Planoprotostelium fungivorum</name>
    <dbReference type="NCBI Taxonomy" id="1890364"/>
    <lineage>
        <taxon>Eukaryota</taxon>
        <taxon>Amoebozoa</taxon>
        <taxon>Evosea</taxon>
        <taxon>Variosea</taxon>
        <taxon>Cavosteliida</taxon>
        <taxon>Cavosteliaceae</taxon>
        <taxon>Planoprotostelium</taxon>
    </lineage>
</organism>
<dbReference type="EMBL" id="MDYQ01000257">
    <property type="protein sequence ID" value="PRP77720.1"/>
    <property type="molecule type" value="Genomic_DNA"/>
</dbReference>
<protein>
    <submittedName>
        <fullName evidence="11">Uncharacterized protein</fullName>
    </submittedName>
</protein>
<proteinExistence type="inferred from homology"/>
<feature type="region of interest" description="Disordered" evidence="7">
    <location>
        <begin position="665"/>
        <end position="686"/>
    </location>
</feature>
<evidence type="ECO:0000256" key="5">
    <source>
        <dbReference type="ARBA" id="ARBA00023136"/>
    </source>
</evidence>
<dbReference type="GO" id="GO:0015031">
    <property type="term" value="P:protein transport"/>
    <property type="evidence" value="ECO:0007669"/>
    <property type="project" value="UniProtKB-KW"/>
</dbReference>
<dbReference type="GO" id="GO:0005768">
    <property type="term" value="C:endosome"/>
    <property type="evidence" value="ECO:0007669"/>
    <property type="project" value="TreeGrafter"/>
</dbReference>
<evidence type="ECO:0000256" key="6">
    <source>
        <dbReference type="ARBA" id="ARBA00046326"/>
    </source>
</evidence>
<dbReference type="SUPFAM" id="SSF48371">
    <property type="entry name" value="ARM repeat"/>
    <property type="match status" value="2"/>
</dbReference>
<reference evidence="11 12" key="1">
    <citation type="journal article" date="2018" name="Genome Biol. Evol.">
        <title>Multiple Roots of Fruiting Body Formation in Amoebozoa.</title>
        <authorList>
            <person name="Hillmann F."/>
            <person name="Forbes G."/>
            <person name="Novohradska S."/>
            <person name="Ferling I."/>
            <person name="Riege K."/>
            <person name="Groth M."/>
            <person name="Westermann M."/>
            <person name="Marz M."/>
            <person name="Spaller T."/>
            <person name="Winckler T."/>
            <person name="Schaap P."/>
            <person name="Glockner G."/>
        </authorList>
    </citation>
    <scope>NUCLEOTIDE SEQUENCE [LARGE SCALE GENOMIC DNA]</scope>
    <source>
        <strain evidence="11 12">Jena</strain>
    </source>
</reference>
<keyword evidence="12" id="KW-1185">Reference proteome</keyword>
<dbReference type="PANTHER" id="PTHR14042:SF24">
    <property type="entry name" value="PROTEIN DOPEY-1 HOMOLOG"/>
    <property type="match status" value="1"/>
</dbReference>